<dbReference type="EMBL" id="JADGJD010002047">
    <property type="protein sequence ID" value="KAJ3035444.1"/>
    <property type="molecule type" value="Genomic_DNA"/>
</dbReference>
<dbReference type="AlphaFoldDB" id="A0AAD5S1U2"/>
<reference evidence="1" key="1">
    <citation type="submission" date="2020-05" db="EMBL/GenBank/DDBJ databases">
        <title>Phylogenomic resolution of chytrid fungi.</title>
        <authorList>
            <person name="Stajich J.E."/>
            <person name="Amses K."/>
            <person name="Simmons R."/>
            <person name="Seto K."/>
            <person name="Myers J."/>
            <person name="Bonds A."/>
            <person name="Quandt C.A."/>
            <person name="Barry K."/>
            <person name="Liu P."/>
            <person name="Grigoriev I."/>
            <person name="Longcore J.E."/>
            <person name="James T.Y."/>
        </authorList>
    </citation>
    <scope>NUCLEOTIDE SEQUENCE</scope>
    <source>
        <strain evidence="1">JEL0318</strain>
    </source>
</reference>
<name>A0AAD5S1U2_9FUNG</name>
<sequence length="118" mass="12513">LQLAVALSLGLEGTAGGDEVFGGAVPGERIVGGGRTRFSQNERDIREEEALEIAIAMSMGEGDGGDCEEEFGYVVEGGEEEYVDDEEGVAAAMAASRQSYFEDEEMRGGWVREGGGRK</sequence>
<evidence type="ECO:0000313" key="2">
    <source>
        <dbReference type="Proteomes" id="UP001212841"/>
    </source>
</evidence>
<keyword evidence="2" id="KW-1185">Reference proteome</keyword>
<gene>
    <name evidence="1" type="ORF">HK097_004205</name>
</gene>
<protein>
    <submittedName>
        <fullName evidence="1">Uncharacterized protein</fullName>
    </submittedName>
</protein>
<dbReference type="Proteomes" id="UP001212841">
    <property type="component" value="Unassembled WGS sequence"/>
</dbReference>
<feature type="non-terminal residue" evidence="1">
    <location>
        <position position="1"/>
    </location>
</feature>
<proteinExistence type="predicted"/>
<organism evidence="1 2">
    <name type="scientific">Rhizophlyctis rosea</name>
    <dbReference type="NCBI Taxonomy" id="64517"/>
    <lineage>
        <taxon>Eukaryota</taxon>
        <taxon>Fungi</taxon>
        <taxon>Fungi incertae sedis</taxon>
        <taxon>Chytridiomycota</taxon>
        <taxon>Chytridiomycota incertae sedis</taxon>
        <taxon>Chytridiomycetes</taxon>
        <taxon>Rhizophlyctidales</taxon>
        <taxon>Rhizophlyctidaceae</taxon>
        <taxon>Rhizophlyctis</taxon>
    </lineage>
</organism>
<comment type="caution">
    <text evidence="1">The sequence shown here is derived from an EMBL/GenBank/DDBJ whole genome shotgun (WGS) entry which is preliminary data.</text>
</comment>
<accession>A0AAD5S1U2</accession>
<evidence type="ECO:0000313" key="1">
    <source>
        <dbReference type="EMBL" id="KAJ3035444.1"/>
    </source>
</evidence>